<organism evidence="2 3">
    <name type="scientific">Allosphingosinicella ginsenosidimutans</name>
    <dbReference type="NCBI Taxonomy" id="1176539"/>
    <lineage>
        <taxon>Bacteria</taxon>
        <taxon>Pseudomonadati</taxon>
        <taxon>Pseudomonadota</taxon>
        <taxon>Alphaproteobacteria</taxon>
        <taxon>Sphingomonadales</taxon>
        <taxon>Sphingomonadaceae</taxon>
        <taxon>Allosphingosinicella</taxon>
    </lineage>
</organism>
<evidence type="ECO:0000313" key="3">
    <source>
        <dbReference type="Proteomes" id="UP000321249"/>
    </source>
</evidence>
<dbReference type="RefSeq" id="WP_147044107.1">
    <property type="nucleotide sequence ID" value="NZ_BAABIR010000001.1"/>
</dbReference>
<dbReference type="AlphaFoldDB" id="A0A5C6TW55"/>
<feature type="transmembrane region" description="Helical" evidence="1">
    <location>
        <begin position="15"/>
        <end position="36"/>
    </location>
</feature>
<keyword evidence="1" id="KW-0472">Membrane</keyword>
<gene>
    <name evidence="2" type="ORF">FRZ32_14125</name>
</gene>
<dbReference type="EMBL" id="VOQQ01000001">
    <property type="protein sequence ID" value="TXC64684.1"/>
    <property type="molecule type" value="Genomic_DNA"/>
</dbReference>
<accession>A0A5C6TW55</accession>
<proteinExistence type="predicted"/>
<protein>
    <submittedName>
        <fullName evidence="2">Uncharacterized protein</fullName>
    </submittedName>
</protein>
<evidence type="ECO:0000313" key="2">
    <source>
        <dbReference type="EMBL" id="TXC64684.1"/>
    </source>
</evidence>
<dbReference type="OrthoDB" id="3658635at2"/>
<dbReference type="Proteomes" id="UP000321249">
    <property type="component" value="Unassembled WGS sequence"/>
</dbReference>
<comment type="caution">
    <text evidence="2">The sequence shown here is derived from an EMBL/GenBank/DDBJ whole genome shotgun (WGS) entry which is preliminary data.</text>
</comment>
<keyword evidence="1" id="KW-1133">Transmembrane helix</keyword>
<keyword evidence="3" id="KW-1185">Reference proteome</keyword>
<keyword evidence="1" id="KW-0812">Transmembrane</keyword>
<evidence type="ECO:0000256" key="1">
    <source>
        <dbReference type="SAM" id="Phobius"/>
    </source>
</evidence>
<reference evidence="2 3" key="1">
    <citation type="journal article" date="2015" name="J. Microbiol.">
        <title>Sphingosinicella ginsenosidimutans sp. nov., with ginsenoside converting activity.</title>
        <authorList>
            <person name="Kim J.K."/>
            <person name="Kang M.S."/>
            <person name="Park S.C."/>
            <person name="Kim K.M."/>
            <person name="Choi K."/>
            <person name="Yoon M.H."/>
            <person name="Im W.T."/>
        </authorList>
    </citation>
    <scope>NUCLEOTIDE SEQUENCE [LARGE SCALE GENOMIC DNA]</scope>
    <source>
        <strain evidence="2 3">BS-11</strain>
    </source>
</reference>
<sequence length="313" mass="34993">MNLSLNGWLTAMDPAVTAIGVILGVGAILNSVVQGIRAAPRYVRYRLARRFFRFRNGQRILIVCSELDNAEQRQWVEPNEFIYMLKYGDLDALFGLVSLIREIYPRCRLEILSSNEALSKSVDLECDLILIGGPDYNKVCERVMAEADAYAQYVEIPCDDTDPSIALCTKDTGIWKGTDVKEDYGYLEVVENPFAKGQRVFFFGGCHTIGVTGATKMFQLKNELGGGLTKRARENIRKLIRFYRFRARMLVIFRVTLLGATVPEPNLSTAQFFGPPRKFLGVGIEGLAALWHRLGRTPGPTIEAGLEDPNLAS</sequence>
<name>A0A5C6TW55_9SPHN</name>